<evidence type="ECO:0000256" key="5">
    <source>
        <dbReference type="ARBA" id="ARBA00022691"/>
    </source>
</evidence>
<dbReference type="EC" id="1.5.-.-" evidence="10"/>
<dbReference type="PANTHER" id="PTHR13847:SF283">
    <property type="entry name" value="TRNA 5-METHYLAMINOMETHYL-2-THIOURIDINE BIOSYNTHESIS BIFUNCTIONAL PROTEIN MNMC"/>
    <property type="match status" value="1"/>
</dbReference>
<proteinExistence type="inferred from homology"/>
<feature type="region of interest" description="FAD-dependent cmnm(5)s(2)U34 oxidoreductase" evidence="10">
    <location>
        <begin position="204"/>
        <end position="597"/>
    </location>
</feature>
<protein>
    <recommendedName>
        <fullName evidence="10">tRNA 5-methylaminomethyl-2-thiouridine biosynthesis bifunctional protein MnmC</fullName>
        <shortName evidence="10">tRNA mnm(5)s(2)U biosynthesis bifunctional protein</shortName>
    </recommendedName>
    <domain>
        <recommendedName>
            <fullName evidence="10">tRNA (mnm(5)s(2)U34)-methyltransferase</fullName>
            <ecNumber evidence="10">2.1.1.61</ecNumber>
        </recommendedName>
    </domain>
    <domain>
        <recommendedName>
            <fullName evidence="10">FAD-dependent cmnm(5)s(2)U34 oxidoreductase</fullName>
            <ecNumber evidence="10">1.5.-.-</ecNumber>
        </recommendedName>
    </domain>
</protein>
<evidence type="ECO:0000256" key="1">
    <source>
        <dbReference type="ARBA" id="ARBA00022490"/>
    </source>
</evidence>
<dbReference type="Gene3D" id="3.40.50.150">
    <property type="entry name" value="Vaccinia Virus protein VP39"/>
    <property type="match status" value="1"/>
</dbReference>
<dbReference type="InterPro" id="IPR036188">
    <property type="entry name" value="FAD/NAD-bd_sf"/>
</dbReference>
<evidence type="ECO:0000259" key="11">
    <source>
        <dbReference type="Pfam" id="PF01266"/>
    </source>
</evidence>
<keyword evidence="14" id="KW-1185">Reference proteome</keyword>
<evidence type="ECO:0000256" key="9">
    <source>
        <dbReference type="ARBA" id="ARBA00023268"/>
    </source>
</evidence>
<gene>
    <name evidence="10 13" type="primary">mnmC</name>
    <name evidence="13" type="ORF">ACFPM8_00035</name>
</gene>
<evidence type="ECO:0000256" key="10">
    <source>
        <dbReference type="HAMAP-Rule" id="MF_01102"/>
    </source>
</evidence>
<evidence type="ECO:0000256" key="4">
    <source>
        <dbReference type="ARBA" id="ARBA00022679"/>
    </source>
</evidence>
<dbReference type="Proteomes" id="UP001596045">
    <property type="component" value="Unassembled WGS sequence"/>
</dbReference>
<keyword evidence="9 10" id="KW-0511">Multifunctional enzyme</keyword>
<dbReference type="InterPro" id="IPR023032">
    <property type="entry name" value="tRNA_MAMT_biosynth_bifunc_MnmC"/>
</dbReference>
<evidence type="ECO:0000256" key="3">
    <source>
        <dbReference type="ARBA" id="ARBA00022630"/>
    </source>
</evidence>
<accession>A0ABW0M2E8</accession>
<keyword evidence="2 10" id="KW-0489">Methyltransferase</keyword>
<keyword evidence="7 10" id="KW-0274">FAD</keyword>
<evidence type="ECO:0000313" key="14">
    <source>
        <dbReference type="Proteomes" id="UP001596045"/>
    </source>
</evidence>
<dbReference type="InterPro" id="IPR029063">
    <property type="entry name" value="SAM-dependent_MTases_sf"/>
</dbReference>
<keyword evidence="6 10" id="KW-0819">tRNA processing</keyword>
<dbReference type="InterPro" id="IPR008471">
    <property type="entry name" value="MnmC-like_methylTransf"/>
</dbReference>
<comment type="cofactor">
    <cofactor evidence="10">
        <name>FAD</name>
        <dbReference type="ChEBI" id="CHEBI:57692"/>
    </cofactor>
</comment>
<feature type="region of interest" description="tRNA (mnm(5)s(2)U34)-methyltransferase" evidence="10">
    <location>
        <begin position="1"/>
        <end position="195"/>
    </location>
</feature>
<feature type="domain" description="MnmC-like methyltransferase" evidence="12">
    <location>
        <begin position="73"/>
        <end position="175"/>
    </location>
</feature>
<keyword evidence="4 10" id="KW-0808">Transferase</keyword>
<comment type="subcellular location">
    <subcellularLocation>
        <location evidence="10">Cytoplasm</location>
    </subcellularLocation>
</comment>
<dbReference type="RefSeq" id="WP_378993674.1">
    <property type="nucleotide sequence ID" value="NZ_JBHSMT010000001.1"/>
</dbReference>
<dbReference type="GO" id="GO:0032259">
    <property type="term" value="P:methylation"/>
    <property type="evidence" value="ECO:0007669"/>
    <property type="project" value="UniProtKB-KW"/>
</dbReference>
<evidence type="ECO:0000259" key="12">
    <source>
        <dbReference type="Pfam" id="PF05430"/>
    </source>
</evidence>
<feature type="domain" description="FAD dependent oxidoreductase" evidence="11">
    <location>
        <begin position="201"/>
        <end position="565"/>
    </location>
</feature>
<evidence type="ECO:0000256" key="7">
    <source>
        <dbReference type="ARBA" id="ARBA00022827"/>
    </source>
</evidence>
<keyword evidence="3 10" id="KW-0285">Flavoprotein</keyword>
<keyword evidence="8 10" id="KW-0560">Oxidoreductase</keyword>
<dbReference type="GO" id="GO:0004808">
    <property type="term" value="F:tRNA (5-methylaminomethyl-2-thiouridylate)(34)-methyltransferase activity"/>
    <property type="evidence" value="ECO:0007669"/>
    <property type="project" value="UniProtKB-EC"/>
</dbReference>
<dbReference type="EMBL" id="JBHSMT010000001">
    <property type="protein sequence ID" value="MFC5472334.1"/>
    <property type="molecule type" value="Genomic_DNA"/>
</dbReference>
<dbReference type="Pfam" id="PF05430">
    <property type="entry name" value="Methyltransf_30"/>
    <property type="match status" value="1"/>
</dbReference>
<comment type="function">
    <text evidence="10">Catalyzes the last two steps in the biosynthesis of 5-methylaminomethyl-2-thiouridine (mnm(5)s(2)U) at the wobble position (U34) in tRNA. Catalyzes the FAD-dependent demodification of cmnm(5)s(2)U34 to nm(5)s(2)U34, followed by the transfer of a methyl group from S-adenosyl-L-methionine to nm(5)s(2)U34, to form mnm(5)s(2)U34.</text>
</comment>
<dbReference type="InterPro" id="IPR017610">
    <property type="entry name" value="tRNA_S-uridine_synth_MnmC_C"/>
</dbReference>
<dbReference type="HAMAP" id="MF_01102">
    <property type="entry name" value="MnmC"/>
    <property type="match status" value="1"/>
</dbReference>
<evidence type="ECO:0000313" key="13">
    <source>
        <dbReference type="EMBL" id="MFC5472334.1"/>
    </source>
</evidence>
<comment type="similarity">
    <text evidence="10">In the C-terminal section; belongs to the DAO family.</text>
</comment>
<keyword evidence="5 10" id="KW-0949">S-adenosyl-L-methionine</keyword>
<evidence type="ECO:0000256" key="8">
    <source>
        <dbReference type="ARBA" id="ARBA00023002"/>
    </source>
</evidence>
<dbReference type="SUPFAM" id="SSF51905">
    <property type="entry name" value="FAD/NAD(P)-binding domain"/>
    <property type="match status" value="1"/>
</dbReference>
<comment type="catalytic activity">
    <reaction evidence="10">
        <text>5-aminomethyl-2-thiouridine(34) in tRNA + S-adenosyl-L-methionine = 5-methylaminomethyl-2-thiouridine(34) in tRNA + S-adenosyl-L-homocysteine + H(+)</text>
        <dbReference type="Rhea" id="RHEA:19569"/>
        <dbReference type="Rhea" id="RHEA-COMP:10195"/>
        <dbReference type="Rhea" id="RHEA-COMP:10197"/>
        <dbReference type="ChEBI" id="CHEBI:15378"/>
        <dbReference type="ChEBI" id="CHEBI:57856"/>
        <dbReference type="ChEBI" id="CHEBI:59789"/>
        <dbReference type="ChEBI" id="CHEBI:74454"/>
        <dbReference type="ChEBI" id="CHEBI:74455"/>
        <dbReference type="EC" id="2.1.1.61"/>
    </reaction>
</comment>
<sequence>MSAPPLPPDAAVAASRHAWQQRSRFVVLDTAFDAGLHFFATWQAWRDDPQRPQQLHYLALSPLPLYDTSAQWHALAVELGAAWPPAVPGFHRIFLEQGRIVLTLMIGDSAACLRQLEASVDSFYLHGSALQQWPPPLLTRLGRLAATQAILSSAALVDTAQKALQQAGFVFENDSGKTPHARFSPRWQSVTAAAKTDQRSAIVIGAGLAGTAACQRLTMRGWQVSLIERHAQVAQEASGNAAGIFMPVLSKDDNPTSRLSRSAYLFALQLWRELGGIGNAISGATCGVLQVARDAEHAIAQQQLAQQAHTPAAYAQWLDQAAASTVAGTAVSAGSWHFPAGGWLHPHSLCQAMLRACGDRLQSHFGQHATALERIGDGWTVRDANGAEIASAPVVILANGCGALTLAEADGLPLTAIRGQVTYLDANVAPKIADEPAPVICGEAYLTPAYNGICSVGASYDEDGEQALRQTSQDENLTRLAHMLPDWPDAKTDMTTLPLAGRVGFRCVAADRLPLVGALPDQTAHCSKREPQLKDMPRLPGLYGLLAYASRGLIWAPLAAELLASQLNGEPLPIENELAAALDPARFLLKTRRRGGN</sequence>
<dbReference type="Gene3D" id="3.30.9.10">
    <property type="entry name" value="D-Amino Acid Oxidase, subunit A, domain 2"/>
    <property type="match status" value="1"/>
</dbReference>
<keyword evidence="1 10" id="KW-0963">Cytoplasm</keyword>
<dbReference type="PANTHER" id="PTHR13847">
    <property type="entry name" value="SARCOSINE DEHYDROGENASE-RELATED"/>
    <property type="match status" value="1"/>
</dbReference>
<evidence type="ECO:0000256" key="2">
    <source>
        <dbReference type="ARBA" id="ARBA00022603"/>
    </source>
</evidence>
<evidence type="ECO:0000256" key="6">
    <source>
        <dbReference type="ARBA" id="ARBA00022694"/>
    </source>
</evidence>
<dbReference type="NCBIfam" id="TIGR03197">
    <property type="entry name" value="MnmC_Cterm"/>
    <property type="match status" value="1"/>
</dbReference>
<dbReference type="InterPro" id="IPR006076">
    <property type="entry name" value="FAD-dep_OxRdtase"/>
</dbReference>
<comment type="caution">
    <text evidence="13">The sequence shown here is derived from an EMBL/GenBank/DDBJ whole genome shotgun (WGS) entry which is preliminary data.</text>
</comment>
<name>A0ABW0M2E8_9BURK</name>
<comment type="similarity">
    <text evidence="10">In the N-terminal section; belongs to the methyltransferase superfamily. tRNA (mnm(5)s(2)U34)-methyltransferase family.</text>
</comment>
<organism evidence="13 14">
    <name type="scientific">Paraherbaspirillum soli</name>
    <dbReference type="NCBI Taxonomy" id="631222"/>
    <lineage>
        <taxon>Bacteria</taxon>
        <taxon>Pseudomonadati</taxon>
        <taxon>Pseudomonadota</taxon>
        <taxon>Betaproteobacteria</taxon>
        <taxon>Burkholderiales</taxon>
        <taxon>Oxalobacteraceae</taxon>
        <taxon>Paraherbaspirillum</taxon>
    </lineage>
</organism>
<dbReference type="Gene3D" id="3.50.50.60">
    <property type="entry name" value="FAD/NAD(P)-binding domain"/>
    <property type="match status" value="1"/>
</dbReference>
<dbReference type="EC" id="2.1.1.61" evidence="10"/>
<reference evidence="14" key="1">
    <citation type="journal article" date="2019" name="Int. J. Syst. Evol. Microbiol.">
        <title>The Global Catalogue of Microorganisms (GCM) 10K type strain sequencing project: providing services to taxonomists for standard genome sequencing and annotation.</title>
        <authorList>
            <consortium name="The Broad Institute Genomics Platform"/>
            <consortium name="The Broad Institute Genome Sequencing Center for Infectious Disease"/>
            <person name="Wu L."/>
            <person name="Ma J."/>
        </authorList>
    </citation>
    <scope>NUCLEOTIDE SEQUENCE [LARGE SCALE GENOMIC DNA]</scope>
    <source>
        <strain evidence="14">JCM 17066</strain>
    </source>
</reference>
<dbReference type="Pfam" id="PF01266">
    <property type="entry name" value="DAO"/>
    <property type="match status" value="1"/>
</dbReference>